<dbReference type="InterPro" id="IPR023213">
    <property type="entry name" value="CAT-like_dom_sf"/>
</dbReference>
<proteinExistence type="predicted"/>
<dbReference type="InterPro" id="IPR013120">
    <property type="entry name" value="FAR_NAD-bd"/>
</dbReference>
<keyword evidence="1" id="KW-0596">Phosphopantetheine</keyword>
<dbReference type="Gene3D" id="3.30.300.30">
    <property type="match status" value="2"/>
</dbReference>
<gene>
    <name evidence="5" type="primary">dltA_8</name>
    <name evidence="5" type="ORF">PSECIP111951_02067</name>
</gene>
<dbReference type="Gene3D" id="1.10.1200.10">
    <property type="entry name" value="ACP-like"/>
    <property type="match status" value="2"/>
</dbReference>
<evidence type="ECO:0000313" key="5">
    <source>
        <dbReference type="EMBL" id="CAH9059406.1"/>
    </source>
</evidence>
<dbReference type="Pfam" id="PF00501">
    <property type="entry name" value="AMP-binding"/>
    <property type="match status" value="2"/>
</dbReference>
<name>A0ABN8ULC2_9GAMM</name>
<dbReference type="Pfam" id="PF07993">
    <property type="entry name" value="NAD_binding_4"/>
    <property type="match status" value="2"/>
</dbReference>
<dbReference type="Gene3D" id="3.40.50.980">
    <property type="match status" value="2"/>
</dbReference>
<feature type="domain" description="Carrier" evidence="4">
    <location>
        <begin position="1521"/>
        <end position="1595"/>
    </location>
</feature>
<dbReference type="InterPro" id="IPR045851">
    <property type="entry name" value="AMP-bd_C_sf"/>
</dbReference>
<dbReference type="Pfam" id="PF13193">
    <property type="entry name" value="AMP-binding_C"/>
    <property type="match status" value="1"/>
</dbReference>
<dbReference type="InterPro" id="IPR001242">
    <property type="entry name" value="Condensation_dom"/>
</dbReference>
<dbReference type="Gene3D" id="3.30.559.10">
    <property type="entry name" value="Chloramphenicol acetyltransferase-like domain"/>
    <property type="match status" value="1"/>
</dbReference>
<dbReference type="Gene3D" id="3.40.50.12780">
    <property type="entry name" value="N-terminal domain of ligase-like"/>
    <property type="match status" value="1"/>
</dbReference>
<dbReference type="InterPro" id="IPR010071">
    <property type="entry name" value="AA_adenyl_dom"/>
</dbReference>
<evidence type="ECO:0000313" key="6">
    <source>
        <dbReference type="Proteomes" id="UP001152485"/>
    </source>
</evidence>
<dbReference type="CDD" id="cd05235">
    <property type="entry name" value="SDR_e1"/>
    <property type="match status" value="1"/>
</dbReference>
<dbReference type="InterPro" id="IPR042099">
    <property type="entry name" value="ANL_N_sf"/>
</dbReference>
<dbReference type="InterPro" id="IPR000873">
    <property type="entry name" value="AMP-dep_synth/lig_dom"/>
</dbReference>
<feature type="domain" description="Carrier" evidence="4">
    <location>
        <begin position="516"/>
        <end position="591"/>
    </location>
</feature>
<accession>A0ABN8ULC2</accession>
<dbReference type="Gene3D" id="3.40.50.720">
    <property type="entry name" value="NAD(P)-binding Rossmann-like Domain"/>
    <property type="match status" value="2"/>
</dbReference>
<dbReference type="PROSITE" id="PS50075">
    <property type="entry name" value="CARRIER"/>
    <property type="match status" value="2"/>
</dbReference>
<dbReference type="SUPFAM" id="SSF56801">
    <property type="entry name" value="Acetyl-CoA synthetase-like"/>
    <property type="match status" value="2"/>
</dbReference>
<sequence length="2419" mass="268489">MNLVHELFENQALTVPDVTAVTFNSEKLSYSELNKRANQLAHILRSKGVGPETLVAICVERSPEMVIALLAVLKAGGAYVPLDSSYPSKRLEYILDDTTPKVLITSSKCKEKLSKSNCETFILDECAGQLEASPSYNLSRNEVGLLPNHLAYVIYTSGSTGQPKGVMVEHASLLNYLLWAQEVYAPQSAEAVPVNSPFAFDATVTSLYLPLISGCTIYLLQSGEELEELEQLMLSPINWSFVKITPAHLDLLGRQLLKQNASCHVNAFVIGGEALSPSTVELWQTLSKNTRLINEYGPTETVVGCCIYEVPKRWKASTSVPIGTPISGVNMHILDSNLNQVNQGDSGEIYIGGKGVARGYLNRPELTDERFIEDPFSDLPGALLYRTGDFGRIDDDGNFDFLGRQDSQIKVNGFRIELGEIEMNLLRHADVKQVVAIVREECGGGKSVCAFVTPREDLKNISDIDTGALRQYLVEVLPNHLIPRSIAVVEEFPLTHNGKLDKTALLNFTPEVNYVAPEGSIEKQLAEIWQNTLQRPQISRDDSFFELGGNSMSGLKMLYQVKELFGVELRVRSIYQNPTLSQLAASIHSNESDKKYVSLKQESRLGETVQAISGQPCNPPMTILLTGATGFVGRFLLRRLLDDHEQSKIYCTVRASSNSHAKLRIKDTMSEWKLWKAGDEERIVAIASDISKPRLGLDNESYSRLANTVDSIFHCASRVNHFDNYAALKAANVDSVNELLHIATLKRPKLFNFISTLSIFNSQGQPEGRLVDESYRLTDENHLAENGYETSKWVAEQTVWLAQERGIRCNIFRLGLVWADSEQGRFDPLQREYRVLESCLLTGCGINDYSYGVTPIPVDYVAEAISILAEQNPQGMQVFHIGGSKGTTFNISACSEGVAQQPLKPLSWFNWIKTVEALHNQGQTLPVVPFIEFGFDMKQHDFESFLVDNPPDNTTFDWGKTQEELRISGLEPPVFDDNMIQLAMQYIQAHHPKLREQLCELEKPKNRYLNVQELIVQAKNQWPDREVVRDSKGVLTYKELYQLATNIAAISRKHGLQTGDRVGLSVEQSAKGVAIFLGIMAAGLSVVVLPKKPIEQLSKDIEELELSFLVTELSSPLSTLGLTVVEPQEIFSSREDIQDLFDVPEASYLTLTSGSTGKPKIVELSHNNVGHYAQAIVDKLSLESHDAPRFAHITTLSADLGHTAIFPTILVGGCVCVATDDIVRDPVSFWRWVKQYSVSHVKTTPSHFQALIEAATENEDGIDTVILGGEKLSISLANEVLGHGYARRLLNHYGPSEATIGVCCQLVTSQSELEQWDNTVPIGTAFGENRLVLEDVEYQEDGCEVGELYIYGPSVSLGYFNKPDLTVNNFVIKDNRPIGYRTGDVCIKTPNGQLQFLGRKDRQIKVRGYIVNPPDVEAVIEEVEGVSKAAILVNNDGFVTINCAVAFESSVKCRQSAAKALRNTLLQRLPDWMVPSRIYPLHEVPLMDTGKLDYRSIELLVEKLVEDDKQLAHNIGAKEAKEHSEVVANVVEVWAQLLGMPSLSPDTDIFNAGADSIMVMQSITRLRNKGWRTSLLEIQENPTALSLAKVIESRPKGAQEAGNMVPSAQRRVVSPMQNWFFDLALDDENHFNQAVLLKTKNHAVDLVALSKAIDLICQRHPLLSQSFEKGRVDSIHPNVALSCVSISYLNDNLENIQQVITSVSRELSQSMDIAKGKLLKVHIFKSENGVQDRILILIHHLAVDGVSWRILLDELGNAYSACVEGKVWNSEPPACFWSWSARVAKVSQSKKKELIASPVTQPLLFEQLDIATSQLESLILSFNQRETQFLLDASENAGCLESFLLQSFLDGVGAACSRAEVTIDFEGHGREGVENIERYYETVGWFTAVKQGTFSVGCHSTFGERADNLQRRLKEGSFLDPLESGVDTAELCFNFLGSFNTSRIYKDWEVAEEMLSPTRSTASEQVYAGRFTARVVDNKLTIDFVHDIARIPCAQADKIMSTLRRRLEAVSSFKLAYRKSKFGNLERVYGSTSGMILLSKQGVISREHVNELPSALITGATGYLGLQLINEMLQQEAYQPICLVRGESDVAARKRFLDLYEQSFGKAAAKIADEKVLVVSGDICSPDLGLPSSLNLSVSTVFHAAADTRLLGNKNQLTQTNEEGTRNVVAWAAQQGGLPLHYISTLAVAGVVSERKEFTEVDFSVGQRFLSPYEESKFNCERIVSDTAATRSATYIYRMGHIASDSISGSFQSNIGDNRIYQMIKSYVLAGCVVDNDSHAIAFSYVDVIAKAIVAIAREPSIPSQVFHVETPHTVDSSQLASWLTKFGYEAKLGSVSEYMNRLNSLVAKQDEAIAAVALQWSERPIRNIIYDSSRTLEIMDELGVYFPKPCYQWFSKMMQYAIEVGYLSEVKKGSLDVI</sequence>
<evidence type="ECO:0000256" key="2">
    <source>
        <dbReference type="ARBA" id="ARBA00022553"/>
    </source>
</evidence>
<dbReference type="InterPro" id="IPR036291">
    <property type="entry name" value="NAD(P)-bd_dom_sf"/>
</dbReference>
<evidence type="ECO:0000259" key="4">
    <source>
        <dbReference type="PROSITE" id="PS50075"/>
    </source>
</evidence>
<dbReference type="InterPro" id="IPR025110">
    <property type="entry name" value="AMP-bd_C"/>
</dbReference>
<dbReference type="Pfam" id="PF00550">
    <property type="entry name" value="PP-binding"/>
    <property type="match status" value="2"/>
</dbReference>
<dbReference type="Proteomes" id="UP001152485">
    <property type="component" value="Unassembled WGS sequence"/>
</dbReference>
<dbReference type="SUPFAM" id="SSF51735">
    <property type="entry name" value="NAD(P)-binding Rossmann-fold domains"/>
    <property type="match status" value="2"/>
</dbReference>
<dbReference type="Gene3D" id="3.30.559.30">
    <property type="entry name" value="Nonribosomal peptide synthetase, condensation domain"/>
    <property type="match status" value="1"/>
</dbReference>
<dbReference type="GO" id="GO:0016874">
    <property type="term" value="F:ligase activity"/>
    <property type="evidence" value="ECO:0007669"/>
    <property type="project" value="UniProtKB-KW"/>
</dbReference>
<dbReference type="PANTHER" id="PTHR44845">
    <property type="entry name" value="CARRIER DOMAIN-CONTAINING PROTEIN"/>
    <property type="match status" value="1"/>
</dbReference>
<dbReference type="InterPro" id="IPR020845">
    <property type="entry name" value="AMP-binding_CS"/>
</dbReference>
<dbReference type="InterPro" id="IPR010080">
    <property type="entry name" value="Thioester_reductase-like_dom"/>
</dbReference>
<keyword evidence="2" id="KW-0597">Phosphoprotein</keyword>
<dbReference type="PANTHER" id="PTHR44845:SF6">
    <property type="entry name" value="BETA-ALANINE-ACTIVATING ENZYME"/>
    <property type="match status" value="1"/>
</dbReference>
<reference evidence="5 6" key="1">
    <citation type="submission" date="2022-07" db="EMBL/GenBank/DDBJ databases">
        <authorList>
            <person name="Criscuolo A."/>
        </authorList>
    </citation>
    <scope>NUCLEOTIDE SEQUENCE [LARGE SCALE GENOMIC DNA]</scope>
    <source>
        <strain evidence="6">CIP 111951</strain>
    </source>
</reference>
<dbReference type="InterPro" id="IPR009081">
    <property type="entry name" value="PP-bd_ACP"/>
</dbReference>
<dbReference type="NCBIfam" id="NF003417">
    <property type="entry name" value="PRK04813.1"/>
    <property type="match status" value="2"/>
</dbReference>
<dbReference type="InterPro" id="IPR036736">
    <property type="entry name" value="ACP-like_sf"/>
</dbReference>
<evidence type="ECO:0000256" key="1">
    <source>
        <dbReference type="ARBA" id="ARBA00022450"/>
    </source>
</evidence>
<dbReference type="EMBL" id="CAMAPD010000008">
    <property type="protein sequence ID" value="CAH9059406.1"/>
    <property type="molecule type" value="Genomic_DNA"/>
</dbReference>
<evidence type="ECO:0000256" key="3">
    <source>
        <dbReference type="ARBA" id="ARBA00022598"/>
    </source>
</evidence>
<dbReference type="PROSITE" id="PS00455">
    <property type="entry name" value="AMP_BINDING"/>
    <property type="match status" value="2"/>
</dbReference>
<comment type="caution">
    <text evidence="5">The sequence shown here is derived from an EMBL/GenBank/DDBJ whole genome shotgun (WGS) entry which is preliminary data.</text>
</comment>
<dbReference type="SUPFAM" id="SSF47336">
    <property type="entry name" value="ACP-like"/>
    <property type="match status" value="2"/>
</dbReference>
<dbReference type="CDD" id="cd05930">
    <property type="entry name" value="A_NRPS"/>
    <property type="match status" value="1"/>
</dbReference>
<organism evidence="5 6">
    <name type="scientific">Pseudoalteromonas holothuriae</name>
    <dbReference type="NCBI Taxonomy" id="2963714"/>
    <lineage>
        <taxon>Bacteria</taxon>
        <taxon>Pseudomonadati</taxon>
        <taxon>Pseudomonadota</taxon>
        <taxon>Gammaproteobacteria</taxon>
        <taxon>Alteromonadales</taxon>
        <taxon>Pseudoalteromonadaceae</taxon>
        <taxon>Pseudoalteromonas</taxon>
    </lineage>
</organism>
<dbReference type="Pfam" id="PF00668">
    <property type="entry name" value="Condensation"/>
    <property type="match status" value="1"/>
</dbReference>
<dbReference type="RefSeq" id="WP_261593225.1">
    <property type="nucleotide sequence ID" value="NZ_CAMAPD010000008.1"/>
</dbReference>
<dbReference type="Gene3D" id="2.30.38.10">
    <property type="entry name" value="Luciferase, Domain 3"/>
    <property type="match status" value="1"/>
</dbReference>
<protein>
    <submittedName>
        <fullName evidence="5">D-alanine--D-alanyl carrier protein ligase</fullName>
        <ecNumber evidence="5">6.2.1.54</ecNumber>
    </submittedName>
</protein>
<dbReference type="NCBIfam" id="TIGR01746">
    <property type="entry name" value="Thioester-redct"/>
    <property type="match status" value="1"/>
</dbReference>
<dbReference type="SUPFAM" id="SSF52777">
    <property type="entry name" value="CoA-dependent acyltransferases"/>
    <property type="match status" value="2"/>
</dbReference>
<dbReference type="EC" id="6.2.1.54" evidence="5"/>
<dbReference type="NCBIfam" id="TIGR01733">
    <property type="entry name" value="AA-adenyl-dom"/>
    <property type="match status" value="1"/>
</dbReference>
<keyword evidence="3 5" id="KW-0436">Ligase</keyword>